<evidence type="ECO:0000313" key="2">
    <source>
        <dbReference type="EMBL" id="KZS41402.1"/>
    </source>
</evidence>
<dbReference type="Pfam" id="PF22252">
    <property type="entry name" value="PNGase_F-II_N"/>
    <property type="match status" value="1"/>
</dbReference>
<evidence type="ECO:0000256" key="1">
    <source>
        <dbReference type="SAM" id="SignalP"/>
    </source>
</evidence>
<name>A0A163BHK3_9FLAO</name>
<protein>
    <recommendedName>
        <fullName evidence="4">GLPGLI family protein</fullName>
    </recommendedName>
</protein>
<keyword evidence="3" id="KW-1185">Reference proteome</keyword>
<dbReference type="STRING" id="1642818.AWE51_22120"/>
<organism evidence="2 3">
    <name type="scientific">Aquimarina aggregata</name>
    <dbReference type="NCBI Taxonomy" id="1642818"/>
    <lineage>
        <taxon>Bacteria</taxon>
        <taxon>Pseudomonadati</taxon>
        <taxon>Bacteroidota</taxon>
        <taxon>Flavobacteriia</taxon>
        <taxon>Flavobacteriales</taxon>
        <taxon>Flavobacteriaceae</taxon>
        <taxon>Aquimarina</taxon>
    </lineage>
</organism>
<feature type="chain" id="PRO_5007841772" description="GLPGLI family protein" evidence="1">
    <location>
        <begin position="23"/>
        <end position="267"/>
    </location>
</feature>
<proteinExistence type="predicted"/>
<dbReference type="InterPro" id="IPR005901">
    <property type="entry name" value="GLPGLI"/>
</dbReference>
<evidence type="ECO:0008006" key="4">
    <source>
        <dbReference type="Google" id="ProtNLM"/>
    </source>
</evidence>
<feature type="signal peptide" evidence="1">
    <location>
        <begin position="1"/>
        <end position="22"/>
    </location>
</feature>
<dbReference type="AlphaFoldDB" id="A0A163BHK3"/>
<evidence type="ECO:0000313" key="3">
    <source>
        <dbReference type="Proteomes" id="UP000076715"/>
    </source>
</evidence>
<dbReference type="EMBL" id="LQRT01000005">
    <property type="protein sequence ID" value="KZS41402.1"/>
    <property type="molecule type" value="Genomic_DNA"/>
</dbReference>
<dbReference type="NCBIfam" id="TIGR01200">
    <property type="entry name" value="GLPGLI"/>
    <property type="match status" value="1"/>
</dbReference>
<keyword evidence="1" id="KW-0732">Signal</keyword>
<sequence>MSNPKFMNKALVLLLFTITITAQDQYSGIVEYQNIINNKNGVSFANPYRLYFDETTSFYEKIGDAKKLVGNKQKERVGPNGEMISDKIVKSNLPKPYYYTNTKTNELIFRESIAQKLYFIRDTIQKIPWQLHEERKKIGEYTCQKATAKFRGREYTVWFTSEIPISHGPWKLRGLPGLIVEVSEETGKYEFRATTINLNPDINEVKDKLKKPDISKIKDLNTYITALKNKYDETMAKARASLPRGARIMTDCDVCPDPKNYSLERFE</sequence>
<dbReference type="Proteomes" id="UP000076715">
    <property type="component" value="Unassembled WGS sequence"/>
</dbReference>
<comment type="caution">
    <text evidence="2">The sequence shown here is derived from an EMBL/GenBank/DDBJ whole genome shotgun (WGS) entry which is preliminary data.</text>
</comment>
<reference evidence="2 3" key="1">
    <citation type="submission" date="2016-01" db="EMBL/GenBank/DDBJ databases">
        <title>The draft genome sequence of Aquimarina sp. RZW4-3-2.</title>
        <authorList>
            <person name="Wang Y."/>
        </authorList>
    </citation>
    <scope>NUCLEOTIDE SEQUENCE [LARGE SCALE GENOMIC DNA]</scope>
    <source>
        <strain evidence="2 3">RZW4-3-2</strain>
    </source>
</reference>
<accession>A0A163BHK3</accession>
<gene>
    <name evidence="2" type="ORF">AWE51_22120</name>
</gene>